<gene>
    <name evidence="2" type="ORF">GCM10009416_02810</name>
</gene>
<evidence type="ECO:0000313" key="2">
    <source>
        <dbReference type="EMBL" id="GAA0568197.1"/>
    </source>
</evidence>
<evidence type="ECO:0000256" key="1">
    <source>
        <dbReference type="SAM" id="MobiDB-lite"/>
    </source>
</evidence>
<dbReference type="EMBL" id="BAAAFZ010000006">
    <property type="protein sequence ID" value="GAA0568197.1"/>
    <property type="molecule type" value="Genomic_DNA"/>
</dbReference>
<sequence length="93" mass="9370">MPRLRHSRSASPGRKPNGAGAWRGPSSASPTSAAPATAASEAAPTVSRQSSPPRALTRCGEAEPKVSPPTSRATTKPVSPRSAQPAASFIPTG</sequence>
<comment type="caution">
    <text evidence="2">The sequence shown here is derived from an EMBL/GenBank/DDBJ whole genome shotgun (WGS) entry which is preliminary data.</text>
</comment>
<organism evidence="2 3">
    <name type="scientific">Craurococcus roseus</name>
    <dbReference type="NCBI Taxonomy" id="77585"/>
    <lineage>
        <taxon>Bacteria</taxon>
        <taxon>Pseudomonadati</taxon>
        <taxon>Pseudomonadota</taxon>
        <taxon>Alphaproteobacteria</taxon>
        <taxon>Acetobacterales</taxon>
        <taxon>Acetobacteraceae</taxon>
        <taxon>Craurococcus</taxon>
    </lineage>
</organism>
<dbReference type="Proteomes" id="UP001501588">
    <property type="component" value="Unassembled WGS sequence"/>
</dbReference>
<proteinExistence type="predicted"/>
<feature type="compositionally biased region" description="Low complexity" evidence="1">
    <location>
        <begin position="25"/>
        <end position="45"/>
    </location>
</feature>
<accession>A0ABP3PQ85</accession>
<evidence type="ECO:0000313" key="3">
    <source>
        <dbReference type="Proteomes" id="UP001501588"/>
    </source>
</evidence>
<keyword evidence="3" id="KW-1185">Reference proteome</keyword>
<name>A0ABP3PQ85_9PROT</name>
<feature type="compositionally biased region" description="Polar residues" evidence="1">
    <location>
        <begin position="68"/>
        <end position="77"/>
    </location>
</feature>
<feature type="region of interest" description="Disordered" evidence="1">
    <location>
        <begin position="1"/>
        <end position="93"/>
    </location>
</feature>
<reference evidence="3" key="1">
    <citation type="journal article" date="2019" name="Int. J. Syst. Evol. Microbiol.">
        <title>The Global Catalogue of Microorganisms (GCM) 10K type strain sequencing project: providing services to taxonomists for standard genome sequencing and annotation.</title>
        <authorList>
            <consortium name="The Broad Institute Genomics Platform"/>
            <consortium name="The Broad Institute Genome Sequencing Center for Infectious Disease"/>
            <person name="Wu L."/>
            <person name="Ma J."/>
        </authorList>
    </citation>
    <scope>NUCLEOTIDE SEQUENCE [LARGE SCALE GENOMIC DNA]</scope>
    <source>
        <strain evidence="3">JCM 9933</strain>
    </source>
</reference>
<protein>
    <submittedName>
        <fullName evidence="2">Uncharacterized protein</fullName>
    </submittedName>
</protein>